<keyword evidence="2" id="KW-1185">Reference proteome</keyword>
<name>A0AAV5WL05_9BILA</name>
<gene>
    <name evidence="1" type="ORF">PFISCL1PPCAC_23933</name>
</gene>
<feature type="non-terminal residue" evidence="1">
    <location>
        <position position="106"/>
    </location>
</feature>
<accession>A0AAV5WL05</accession>
<feature type="non-terminal residue" evidence="1">
    <location>
        <position position="1"/>
    </location>
</feature>
<proteinExistence type="predicted"/>
<sequence length="106" mass="12124">FVVLSFISAIHAFNMPVEILRPQFLTGLSPPAIDEFHAILFDRDISFTSMLVKFREWAKRNGIENEIGSYILLQMKIDDVSDRFYSALVKGLNNYIEIVQVALSNN</sequence>
<dbReference type="AlphaFoldDB" id="A0AAV5WL05"/>
<evidence type="ECO:0000313" key="2">
    <source>
        <dbReference type="Proteomes" id="UP001432322"/>
    </source>
</evidence>
<evidence type="ECO:0000313" key="1">
    <source>
        <dbReference type="EMBL" id="GMT32636.1"/>
    </source>
</evidence>
<dbReference type="Proteomes" id="UP001432322">
    <property type="component" value="Unassembled WGS sequence"/>
</dbReference>
<organism evidence="1 2">
    <name type="scientific">Pristionchus fissidentatus</name>
    <dbReference type="NCBI Taxonomy" id="1538716"/>
    <lineage>
        <taxon>Eukaryota</taxon>
        <taxon>Metazoa</taxon>
        <taxon>Ecdysozoa</taxon>
        <taxon>Nematoda</taxon>
        <taxon>Chromadorea</taxon>
        <taxon>Rhabditida</taxon>
        <taxon>Rhabditina</taxon>
        <taxon>Diplogasteromorpha</taxon>
        <taxon>Diplogasteroidea</taxon>
        <taxon>Neodiplogasteridae</taxon>
        <taxon>Pristionchus</taxon>
    </lineage>
</organism>
<dbReference type="EMBL" id="BTSY01000006">
    <property type="protein sequence ID" value="GMT32636.1"/>
    <property type="molecule type" value="Genomic_DNA"/>
</dbReference>
<reference evidence="1" key="1">
    <citation type="submission" date="2023-10" db="EMBL/GenBank/DDBJ databases">
        <title>Genome assembly of Pristionchus species.</title>
        <authorList>
            <person name="Yoshida K."/>
            <person name="Sommer R.J."/>
        </authorList>
    </citation>
    <scope>NUCLEOTIDE SEQUENCE</scope>
    <source>
        <strain evidence="1">RS5133</strain>
    </source>
</reference>
<comment type="caution">
    <text evidence="1">The sequence shown here is derived from an EMBL/GenBank/DDBJ whole genome shotgun (WGS) entry which is preliminary data.</text>
</comment>
<protein>
    <submittedName>
        <fullName evidence="1">Uncharacterized protein</fullName>
    </submittedName>
</protein>